<proteinExistence type="predicted"/>
<dbReference type="InterPro" id="IPR029063">
    <property type="entry name" value="SAM-dependent_MTases_sf"/>
</dbReference>
<dbReference type="SUPFAM" id="SSF158997">
    <property type="entry name" value="Trm112p-like"/>
    <property type="match status" value="1"/>
</dbReference>
<dbReference type="AlphaFoldDB" id="A0A645B4M9"/>
<keyword evidence="2" id="KW-0830">Ubiquinone</keyword>
<dbReference type="EC" id="2.1.1.163" evidence="2"/>
<gene>
    <name evidence="2" type="primary">ubiE_85</name>
    <name evidence="2" type="ORF">SDC9_104952</name>
</gene>
<dbReference type="Gene3D" id="2.20.25.10">
    <property type="match status" value="1"/>
</dbReference>
<sequence length="424" mass="48857">MHKQYIKMLVCPSCHKELEWHIQEENEERIINGKACCSSCNSEYEVKDEIGVFLTSELSRNDLWDQGESALEKFFNENTEIYNKLMNTPEEELNGADYWYKATYFEMRRDFATSSKMFKNAFKKIYTEDYINGWDSQMDFVIKNLQGEEPIIDIATGKGYLVEKILTETKNYVVVTDFSPTILLRNKEYYRAKGLYQRLSLIAFDARKTPFRGNSIVNLTSNMGLQNIDQPGDVVKELNRITKDKFMAVMFFIDKEDKKHMDLFKECGNTAYATKENAIETFKNSGWQIEICNSFLANIKPTPESEIIEGAGIDGFPIEDTEVEFCVIKARKQENLEPSVCKKISSFEEIINFEASKLREILAEVSKIDIVKASMGASPQVNQLLRDAVEDIDFNKERTEIGSVRIAEVENIHDKMVALINSRL</sequence>
<evidence type="ECO:0000259" key="1">
    <source>
        <dbReference type="Pfam" id="PF13649"/>
    </source>
</evidence>
<dbReference type="Pfam" id="PF13649">
    <property type="entry name" value="Methyltransf_25"/>
    <property type="match status" value="1"/>
</dbReference>
<reference evidence="2" key="1">
    <citation type="submission" date="2019-08" db="EMBL/GenBank/DDBJ databases">
        <authorList>
            <person name="Kucharzyk K."/>
            <person name="Murdoch R.W."/>
            <person name="Higgins S."/>
            <person name="Loffler F."/>
        </authorList>
    </citation>
    <scope>NUCLEOTIDE SEQUENCE</scope>
</reference>
<protein>
    <submittedName>
        <fullName evidence="2">Ubiquinone/menaquinone biosynthesis C-methyltransferase UbiE</fullName>
        <ecNumber evidence="2">2.1.1.163</ecNumber>
    </submittedName>
</protein>
<accession>A0A645B4M9</accession>
<dbReference type="InterPro" id="IPR041698">
    <property type="entry name" value="Methyltransf_25"/>
</dbReference>
<comment type="caution">
    <text evidence="2">The sequence shown here is derived from an EMBL/GenBank/DDBJ whole genome shotgun (WGS) entry which is preliminary data.</text>
</comment>
<keyword evidence="2" id="KW-0808">Transferase</keyword>
<evidence type="ECO:0000313" key="2">
    <source>
        <dbReference type="EMBL" id="MPM58123.1"/>
    </source>
</evidence>
<organism evidence="2">
    <name type="scientific">bioreactor metagenome</name>
    <dbReference type="NCBI Taxonomy" id="1076179"/>
    <lineage>
        <taxon>unclassified sequences</taxon>
        <taxon>metagenomes</taxon>
        <taxon>ecological metagenomes</taxon>
    </lineage>
</organism>
<dbReference type="GO" id="GO:0032259">
    <property type="term" value="P:methylation"/>
    <property type="evidence" value="ECO:0007669"/>
    <property type="project" value="UniProtKB-KW"/>
</dbReference>
<dbReference type="Gene3D" id="3.40.50.150">
    <property type="entry name" value="Vaccinia Virus protein VP39"/>
    <property type="match status" value="1"/>
</dbReference>
<keyword evidence="2" id="KW-0489">Methyltransferase</keyword>
<dbReference type="GO" id="GO:0043770">
    <property type="term" value="F:demethylmenaquinone methyltransferase activity"/>
    <property type="evidence" value="ECO:0007669"/>
    <property type="project" value="UniProtKB-EC"/>
</dbReference>
<feature type="domain" description="Methyltransferase" evidence="1">
    <location>
        <begin position="151"/>
        <end position="244"/>
    </location>
</feature>
<dbReference type="EMBL" id="VSSQ01016605">
    <property type="protein sequence ID" value="MPM58123.1"/>
    <property type="molecule type" value="Genomic_DNA"/>
</dbReference>
<dbReference type="SUPFAM" id="SSF53335">
    <property type="entry name" value="S-adenosyl-L-methionine-dependent methyltransferases"/>
    <property type="match status" value="1"/>
</dbReference>
<name>A0A645B4M9_9ZZZZ</name>